<reference evidence="30" key="3">
    <citation type="submission" date="2025-09" db="UniProtKB">
        <authorList>
            <consortium name="Ensembl"/>
        </authorList>
    </citation>
    <scope>IDENTIFICATION</scope>
</reference>
<keyword evidence="12" id="KW-0472">Membrane</keyword>
<dbReference type="Bgee" id="ENSPANG00000024557">
    <property type="expression patterns" value="Expressed in descending colon and 64 other cell types or tissues"/>
</dbReference>
<protein>
    <recommendedName>
        <fullName evidence="18">N-acylethanolamine-hydrolyzing acid amidase</fullName>
        <ecNumber evidence="5">3.5.1.23</ecNumber>
        <ecNumber evidence="17">3.5.1.60</ecNumber>
    </recommendedName>
    <alternativeName>
        <fullName evidence="19">Acylsphingosine deacylase NAAA</fullName>
    </alternativeName>
</protein>
<evidence type="ECO:0000313" key="30">
    <source>
        <dbReference type="Ensembl" id="ENSPANP00000010411.3"/>
    </source>
</evidence>
<evidence type="ECO:0000256" key="21">
    <source>
        <dbReference type="ARBA" id="ARBA00047719"/>
    </source>
</evidence>
<comment type="catalytic activity">
    <reaction evidence="22">
        <text>N-dodecanoylsphing-4-enine + H2O = dodecanoate + sphing-4-enine</text>
        <dbReference type="Rhea" id="RHEA:41291"/>
        <dbReference type="ChEBI" id="CHEBI:15377"/>
        <dbReference type="ChEBI" id="CHEBI:18262"/>
        <dbReference type="ChEBI" id="CHEBI:57756"/>
        <dbReference type="ChEBI" id="CHEBI:72956"/>
    </reaction>
    <physiologicalReaction direction="left-to-right" evidence="22">
        <dbReference type="Rhea" id="RHEA:41292"/>
    </physiologicalReaction>
</comment>
<evidence type="ECO:0000256" key="9">
    <source>
        <dbReference type="ARBA" id="ARBA00022832"/>
    </source>
</evidence>
<evidence type="ECO:0000256" key="4">
    <source>
        <dbReference type="ARBA" id="ARBA00005730"/>
    </source>
</evidence>
<dbReference type="eggNOG" id="ENOG502QT7H">
    <property type="taxonomic scope" value="Eukaryota"/>
</dbReference>
<evidence type="ECO:0000256" key="23">
    <source>
        <dbReference type="ARBA" id="ARBA00048166"/>
    </source>
</evidence>
<evidence type="ECO:0000256" key="27">
    <source>
        <dbReference type="SAM" id="MobiDB-lite"/>
    </source>
</evidence>
<evidence type="ECO:0000256" key="25">
    <source>
        <dbReference type="ARBA" id="ARBA00048323"/>
    </source>
</evidence>
<comment type="catalytic activity">
    <reaction evidence="26">
        <text>N-tetradecanoylethanolamine + H2O = tetradecanoate + ethanolamine</text>
        <dbReference type="Rhea" id="RHEA:45452"/>
        <dbReference type="ChEBI" id="CHEBI:15377"/>
        <dbReference type="ChEBI" id="CHEBI:30807"/>
        <dbReference type="ChEBI" id="CHEBI:57603"/>
        <dbReference type="ChEBI" id="CHEBI:85262"/>
    </reaction>
    <physiologicalReaction direction="left-to-right" evidence="26">
        <dbReference type="Rhea" id="RHEA:45453"/>
    </physiologicalReaction>
</comment>
<dbReference type="GeneTree" id="ENSGT00530000063548"/>
<evidence type="ECO:0000259" key="28">
    <source>
        <dbReference type="Pfam" id="PF02275"/>
    </source>
</evidence>
<evidence type="ECO:0000256" key="15">
    <source>
        <dbReference type="ARBA" id="ARBA00023228"/>
    </source>
</evidence>
<evidence type="ECO:0000259" key="29">
    <source>
        <dbReference type="Pfam" id="PF15508"/>
    </source>
</evidence>
<keyword evidence="6" id="KW-0732">Signal</keyword>
<dbReference type="EC" id="3.5.1.23" evidence="5"/>
<comment type="pathway">
    <text evidence="3">Lipid metabolism; fatty acid metabolism.</text>
</comment>
<dbReference type="GO" id="GO:0070291">
    <property type="term" value="P:N-acylethanolamine metabolic process"/>
    <property type="evidence" value="ECO:0007669"/>
    <property type="project" value="Ensembl"/>
</dbReference>
<evidence type="ECO:0000256" key="11">
    <source>
        <dbReference type="ARBA" id="ARBA00023098"/>
    </source>
</evidence>
<comment type="catalytic activity">
    <reaction evidence="21">
        <text>N-dodecanoylethanolamine + H2O = dodecanoate + ethanolamine</text>
        <dbReference type="Rhea" id="RHEA:45456"/>
        <dbReference type="ChEBI" id="CHEBI:15377"/>
        <dbReference type="ChEBI" id="CHEBI:18262"/>
        <dbReference type="ChEBI" id="CHEBI:57603"/>
        <dbReference type="ChEBI" id="CHEBI:85263"/>
    </reaction>
    <physiologicalReaction direction="left-to-right" evidence="21">
        <dbReference type="Rhea" id="RHEA:45457"/>
    </physiologicalReaction>
</comment>
<dbReference type="ExpressionAtlas" id="A0A096NC72">
    <property type="expression patterns" value="baseline"/>
</dbReference>
<keyword evidence="8" id="KW-0068">Autocatalytic cleavage</keyword>
<dbReference type="GO" id="GO:0140297">
    <property type="term" value="F:DNA-binding transcription factor binding"/>
    <property type="evidence" value="ECO:0007669"/>
    <property type="project" value="Ensembl"/>
</dbReference>
<keyword evidence="11" id="KW-0443">Lipid metabolism</keyword>
<evidence type="ECO:0000256" key="3">
    <source>
        <dbReference type="ARBA" id="ARBA00004872"/>
    </source>
</evidence>
<feature type="domain" description="Acid ceramidase N-terminal" evidence="29">
    <location>
        <begin position="92"/>
        <end position="151"/>
    </location>
</feature>
<evidence type="ECO:0000256" key="17">
    <source>
        <dbReference type="ARBA" id="ARBA00039046"/>
    </source>
</evidence>
<dbReference type="GO" id="GO:0070292">
    <property type="term" value="P:N-acylphosphatidylethanolamine metabolic process"/>
    <property type="evidence" value="ECO:0007669"/>
    <property type="project" value="Ensembl"/>
</dbReference>
<comment type="subunit">
    <text evidence="16">Heterodimer of an alpha and a beta subunit, produced by autocatalytic cleavage.</text>
</comment>
<dbReference type="CDD" id="cd01903">
    <property type="entry name" value="Ntn_AC_NAAA"/>
    <property type="match status" value="1"/>
</dbReference>
<evidence type="ECO:0000256" key="8">
    <source>
        <dbReference type="ARBA" id="ARBA00022813"/>
    </source>
</evidence>
<dbReference type="GO" id="GO:0017040">
    <property type="term" value="F:N-acylsphingosine amidohydrolase activity"/>
    <property type="evidence" value="ECO:0007669"/>
    <property type="project" value="UniProtKB-EC"/>
</dbReference>
<sequence>MRCGDGRCRLSGSPVTGAGGSCAGPTSSDRGPAPGPPPPRLTRALTAAATLRVAAAGAGAMRTVDREARPGLLPLLLLLLAEAGLSAASPPAAPRFNVSLDAAPELRWLPVLRHYDLDLVRAAMAQVIGDRVPKWVHVLIGKVVLELERFLPQPFTGEIRGMCDFLNVSLADCLLVNLAYESSAFCTSIVAQDSRGHIYHGRNLDYPFGNVLRKLTVDVQFLKNGQIAFTGTTFIGYVGLWTGQSPHKFTVSGDERDKGWWWENAIAALFQRHIPVSWLIRATLNESENFEAAVGKLAKTPLIADVYYIVGGTSPQEGVVITRNRDGPADIWPLDPLNGAWFRVETNYDHWKPAPKRDDRRTPAIKALNATGQANLSLEALFQVLSVVPVYNNLTIYTTVMSAGSPDKYISRIRNLSRK</sequence>
<evidence type="ECO:0000256" key="2">
    <source>
        <dbReference type="ARBA" id="ARBA00004371"/>
    </source>
</evidence>
<proteinExistence type="inferred from homology"/>
<dbReference type="GO" id="GO:0006670">
    <property type="term" value="P:sphingosine metabolic process"/>
    <property type="evidence" value="ECO:0007669"/>
    <property type="project" value="Ensembl"/>
</dbReference>
<evidence type="ECO:0000256" key="12">
    <source>
        <dbReference type="ARBA" id="ARBA00023136"/>
    </source>
</evidence>
<dbReference type="Pfam" id="PF15508">
    <property type="entry name" value="NAAA-beta"/>
    <property type="match status" value="1"/>
</dbReference>
<accession>A0A096NC72</accession>
<gene>
    <name evidence="30" type="primary">NAAA</name>
</gene>
<evidence type="ECO:0000256" key="26">
    <source>
        <dbReference type="ARBA" id="ARBA00048716"/>
    </source>
</evidence>
<dbReference type="Pfam" id="PF02275">
    <property type="entry name" value="CBAH"/>
    <property type="match status" value="1"/>
</dbReference>
<dbReference type="AlphaFoldDB" id="A0A096NC72"/>
<evidence type="ECO:0000313" key="31">
    <source>
        <dbReference type="Proteomes" id="UP000028761"/>
    </source>
</evidence>
<dbReference type="OMA" id="GQDHINM"/>
<evidence type="ECO:0000256" key="18">
    <source>
        <dbReference type="ARBA" id="ARBA00040404"/>
    </source>
</evidence>
<dbReference type="Proteomes" id="UP000028761">
    <property type="component" value="Chromosome 3"/>
</dbReference>
<dbReference type="GO" id="GO:0016042">
    <property type="term" value="P:lipid catabolic process"/>
    <property type="evidence" value="ECO:0007669"/>
    <property type="project" value="UniProtKB-KW"/>
</dbReference>
<dbReference type="GO" id="GO:0016020">
    <property type="term" value="C:membrane"/>
    <property type="evidence" value="ECO:0007669"/>
    <property type="project" value="UniProtKB-SubCell"/>
</dbReference>
<evidence type="ECO:0000256" key="24">
    <source>
        <dbReference type="ARBA" id="ARBA00048217"/>
    </source>
</evidence>
<dbReference type="InterPro" id="IPR029132">
    <property type="entry name" value="CBAH/NAAA_C"/>
</dbReference>
<evidence type="ECO:0000256" key="1">
    <source>
        <dbReference type="ARBA" id="ARBA00004170"/>
    </source>
</evidence>
<dbReference type="GO" id="GO:0005764">
    <property type="term" value="C:lysosome"/>
    <property type="evidence" value="ECO:0007669"/>
    <property type="project" value="UniProtKB-SubCell"/>
</dbReference>
<keyword evidence="15" id="KW-0458">Lysosome</keyword>
<dbReference type="HOGENOM" id="CLU_054401_0_0_1"/>
<keyword evidence="7" id="KW-0378">Hydrolase</keyword>
<dbReference type="PANTHER" id="PTHR28583">
    <property type="entry name" value="ACID AMIDASE"/>
    <property type="match status" value="1"/>
</dbReference>
<dbReference type="GO" id="GO:0047412">
    <property type="term" value="F:N-(long-chain-acyl)ethanolamine deacylase activity"/>
    <property type="evidence" value="ECO:0007669"/>
    <property type="project" value="UniProtKB-EC"/>
</dbReference>
<evidence type="ECO:0000256" key="20">
    <source>
        <dbReference type="ARBA" id="ARBA00047347"/>
    </source>
</evidence>
<keyword evidence="31" id="KW-1185">Reference proteome</keyword>
<dbReference type="Ensembl" id="ENSPANT00000011120.3">
    <property type="protein sequence ID" value="ENSPANP00000010411.3"/>
    <property type="gene ID" value="ENSPANG00000024557.3"/>
</dbReference>
<keyword evidence="10" id="KW-0442">Lipid degradation</keyword>
<feature type="domain" description="Choloylglycine hydrolase/NAAA C-terminal" evidence="28">
    <location>
        <begin position="186"/>
        <end position="323"/>
    </location>
</feature>
<dbReference type="GO" id="GO:0017064">
    <property type="term" value="F:fatty acid amide hydrolase activity"/>
    <property type="evidence" value="ECO:0007669"/>
    <property type="project" value="Ensembl"/>
</dbReference>
<keyword evidence="13" id="KW-0865">Zymogen</keyword>
<comment type="catalytic activity">
    <reaction evidence="23">
        <text>N-hexadecanoylethanolamine + H2O = ethanolamine + hexadecanoate</text>
        <dbReference type="Rhea" id="RHEA:45064"/>
        <dbReference type="ChEBI" id="CHEBI:7896"/>
        <dbReference type="ChEBI" id="CHEBI:15377"/>
        <dbReference type="ChEBI" id="CHEBI:57603"/>
        <dbReference type="ChEBI" id="CHEBI:71464"/>
    </reaction>
    <physiologicalReaction direction="left-to-right" evidence="23">
        <dbReference type="Rhea" id="RHEA:45065"/>
    </physiologicalReaction>
</comment>
<comment type="similarity">
    <text evidence="4">Belongs to the acid ceramidase family.</text>
</comment>
<comment type="catalytic activity">
    <reaction evidence="20">
        <text>an N-(long-chain fatty acyl)ethanolamine + H2O = a long-chain fatty acid + ethanolamine</text>
        <dbReference type="Rhea" id="RHEA:17505"/>
        <dbReference type="ChEBI" id="CHEBI:15377"/>
        <dbReference type="ChEBI" id="CHEBI:15897"/>
        <dbReference type="ChEBI" id="CHEBI:57560"/>
        <dbReference type="ChEBI" id="CHEBI:57603"/>
        <dbReference type="EC" id="3.5.1.60"/>
    </reaction>
    <physiologicalReaction direction="left-to-right" evidence="20">
        <dbReference type="Rhea" id="RHEA:17506"/>
    </physiologicalReaction>
</comment>
<evidence type="ECO:0000256" key="7">
    <source>
        <dbReference type="ARBA" id="ARBA00022801"/>
    </source>
</evidence>
<comment type="subcellular location">
    <subcellularLocation>
        <location evidence="2">Lysosome</location>
    </subcellularLocation>
    <subcellularLocation>
        <location evidence="1">Membrane</location>
        <topology evidence="1">Peripheral membrane protein</topology>
    </subcellularLocation>
</comment>
<name>A0A096NC72_PAPAN</name>
<evidence type="ECO:0000256" key="6">
    <source>
        <dbReference type="ARBA" id="ARBA00022729"/>
    </source>
</evidence>
<organism evidence="30 31">
    <name type="scientific">Papio anubis</name>
    <name type="common">Olive baboon</name>
    <dbReference type="NCBI Taxonomy" id="9555"/>
    <lineage>
        <taxon>Eukaryota</taxon>
        <taxon>Metazoa</taxon>
        <taxon>Chordata</taxon>
        <taxon>Craniata</taxon>
        <taxon>Vertebrata</taxon>
        <taxon>Euteleostomi</taxon>
        <taxon>Mammalia</taxon>
        <taxon>Eutheria</taxon>
        <taxon>Euarchontoglires</taxon>
        <taxon>Primates</taxon>
        <taxon>Haplorrhini</taxon>
        <taxon>Catarrhini</taxon>
        <taxon>Cercopithecidae</taxon>
        <taxon>Cercopithecinae</taxon>
        <taxon>Papio</taxon>
    </lineage>
</organism>
<evidence type="ECO:0000256" key="13">
    <source>
        <dbReference type="ARBA" id="ARBA00023145"/>
    </source>
</evidence>
<evidence type="ECO:0000256" key="5">
    <source>
        <dbReference type="ARBA" id="ARBA00011891"/>
    </source>
</evidence>
<dbReference type="InterPro" id="IPR029130">
    <property type="entry name" value="Acid_ceramidase_N"/>
</dbReference>
<comment type="catalytic activity">
    <reaction evidence="24">
        <text>N-hexadecanoylsphing-4-enine + H2O = sphing-4-enine + hexadecanoate</text>
        <dbReference type="Rhea" id="RHEA:38891"/>
        <dbReference type="ChEBI" id="CHEBI:7896"/>
        <dbReference type="ChEBI" id="CHEBI:15377"/>
        <dbReference type="ChEBI" id="CHEBI:57756"/>
        <dbReference type="ChEBI" id="CHEBI:72959"/>
    </reaction>
    <physiologicalReaction direction="left-to-right" evidence="24">
        <dbReference type="Rhea" id="RHEA:38892"/>
    </physiologicalReaction>
</comment>
<dbReference type="Gene3D" id="3.60.60.10">
    <property type="entry name" value="Penicillin V Acylase, Chain A"/>
    <property type="match status" value="1"/>
</dbReference>
<dbReference type="PANTHER" id="PTHR28583:SF4">
    <property type="entry name" value="N-ACYLETHANOLAMINE-HYDROLYZING ACID AMIDASE"/>
    <property type="match status" value="1"/>
</dbReference>
<evidence type="ECO:0000256" key="22">
    <source>
        <dbReference type="ARBA" id="ARBA00047993"/>
    </source>
</evidence>
<reference evidence="30" key="2">
    <citation type="submission" date="2025-08" db="UniProtKB">
        <authorList>
            <consortium name="Ensembl"/>
        </authorList>
    </citation>
    <scope>IDENTIFICATION</scope>
</reference>
<dbReference type="FunFam" id="3.60.60.10:FF:000003">
    <property type="entry name" value="N-acylethanolamine-hydrolyzing acid amidase"/>
    <property type="match status" value="1"/>
</dbReference>
<dbReference type="GlyCosmos" id="A0A096NC72">
    <property type="glycosylation" value="4 sites, No reported glycans"/>
</dbReference>
<feature type="region of interest" description="Disordered" evidence="27">
    <location>
        <begin position="14"/>
        <end position="40"/>
    </location>
</feature>
<comment type="catalytic activity">
    <reaction evidence="25">
        <text>an N-acylsphing-4-enine + H2O = sphing-4-enine + a fatty acid</text>
        <dbReference type="Rhea" id="RHEA:20856"/>
        <dbReference type="ChEBI" id="CHEBI:15377"/>
        <dbReference type="ChEBI" id="CHEBI:28868"/>
        <dbReference type="ChEBI" id="CHEBI:52639"/>
        <dbReference type="ChEBI" id="CHEBI:57756"/>
        <dbReference type="EC" id="3.5.1.23"/>
    </reaction>
    <physiologicalReaction direction="left-to-right" evidence="25">
        <dbReference type="Rhea" id="RHEA:20857"/>
    </physiologicalReaction>
</comment>
<dbReference type="EC" id="3.5.1.60" evidence="17"/>
<keyword evidence="14" id="KW-0325">Glycoprotein</keyword>
<evidence type="ECO:0000256" key="14">
    <source>
        <dbReference type="ARBA" id="ARBA00023180"/>
    </source>
</evidence>
<dbReference type="PROSITE" id="PS51257">
    <property type="entry name" value="PROKAR_LIPOPROTEIN"/>
    <property type="match status" value="1"/>
</dbReference>
<reference evidence="30 31" key="1">
    <citation type="submission" date="2012-03" db="EMBL/GenBank/DDBJ databases">
        <title>Whole Genome Assembly of Papio anubis.</title>
        <authorList>
            <person name="Liu Y.L."/>
            <person name="Abraham K.A."/>
            <person name="Akbar H.A."/>
            <person name="Ali S.A."/>
            <person name="Anosike U.A."/>
            <person name="Aqrawi P.A."/>
            <person name="Arias F.A."/>
            <person name="Attaway T.A."/>
            <person name="Awwad R.A."/>
            <person name="Babu C.B."/>
            <person name="Bandaranaike D.B."/>
            <person name="Battles P.B."/>
            <person name="Bell A.B."/>
            <person name="Beltran B.B."/>
            <person name="Berhane-Mersha D.B."/>
            <person name="Bess C.B."/>
            <person name="Bickham C.B."/>
            <person name="Bolden T.B."/>
            <person name="Carter K.C."/>
            <person name="Chau D.C."/>
            <person name="Chavez A.C."/>
            <person name="Clerc-Blankenburg K.C."/>
            <person name="Coyle M.C."/>
            <person name="Dao M.D."/>
            <person name="Davila M.L.D."/>
            <person name="Davy-Carroll L.D."/>
            <person name="Denson S.D."/>
            <person name="Dinh H.D."/>
            <person name="Fernandez S.F."/>
            <person name="Fernando P.F."/>
            <person name="Forbes L.F."/>
            <person name="Francis C.F."/>
            <person name="Francisco L.F."/>
            <person name="Fu Q.F."/>
            <person name="Garcia-Iii R.G."/>
            <person name="Garrett T.G."/>
            <person name="Gross S.G."/>
            <person name="Gubbala S.G."/>
            <person name="Hirani K.H."/>
            <person name="Hogues M.H."/>
            <person name="Hollins B.H."/>
            <person name="Jackson L.J."/>
            <person name="Javaid M.J."/>
            <person name="Jhangiani S.J."/>
            <person name="Johnson A.J."/>
            <person name="Johnson B.J."/>
            <person name="Jones J.J."/>
            <person name="Joshi V.J."/>
            <person name="Kalu J.K."/>
            <person name="Khan N.K."/>
            <person name="Korchina V.K."/>
            <person name="Kovar C.K."/>
            <person name="Lago L.L."/>
            <person name="Lara F.L."/>
            <person name="Le T.-K.L."/>
            <person name="Lee S.L."/>
            <person name="Legall-Iii F.L."/>
            <person name="Lemon S.L."/>
            <person name="Liu J.L."/>
            <person name="Liu Y.-S.L."/>
            <person name="Liyanage D.L."/>
            <person name="Lopez J.L."/>
            <person name="Lorensuhewa L.L."/>
            <person name="Mata R.M."/>
            <person name="Mathew T.M."/>
            <person name="Mercado C.M."/>
            <person name="Mercado I.M."/>
            <person name="Morales K.M."/>
            <person name="Morgan M.M."/>
            <person name="Munidasa M.M."/>
            <person name="Ngo D.N."/>
            <person name="Nguyen L.N."/>
            <person name="Nguyen T.N."/>
            <person name="Nguyen N.N."/>
            <person name="Obregon M.O."/>
            <person name="Okwuonu G.O."/>
            <person name="Ongeri F.O."/>
            <person name="Onwere C.O."/>
            <person name="Osifeso I.O."/>
            <person name="Parra A.P."/>
            <person name="Patil S.P."/>
            <person name="Perez A.P."/>
            <person name="Perez Y.P."/>
            <person name="Pham C.P."/>
            <person name="Pu L.-L.P."/>
            <person name="Puazo M.P."/>
            <person name="Quiroz J.Q."/>
            <person name="Rouhana J.R."/>
            <person name="Ruiz M.R."/>
            <person name="Ruiz S.-J.R."/>
            <person name="Saada N.S."/>
            <person name="Santibanez J.S."/>
            <person name="Scheel M.S."/>
            <person name="Schneider B.S."/>
            <person name="Simmons D.S."/>
            <person name="Sisson I.S."/>
            <person name="Tang L.-Y.T."/>
            <person name="Thornton R.T."/>
            <person name="Tisius J.T."/>
            <person name="Toledanes G.T."/>
            <person name="Trejos Z.T."/>
            <person name="Usmani K.U."/>
            <person name="Varghese R.V."/>
            <person name="Vattathil S.V."/>
            <person name="Vee V.V."/>
            <person name="Walker D.W."/>
            <person name="Weissenberger G.W."/>
            <person name="White C.W."/>
            <person name="Williams A.W."/>
            <person name="Woodworth J.W."/>
            <person name="Wright R.W."/>
            <person name="Zhu Y.Z."/>
            <person name="Han Y.H."/>
            <person name="Newsham I.N."/>
            <person name="Nazareth L.N."/>
            <person name="Worley K.W."/>
            <person name="Muzny D.M."/>
            <person name="Rogers J.R."/>
            <person name="Gibbs R.G."/>
        </authorList>
    </citation>
    <scope>NUCLEOTIDE SEQUENCE [LARGE SCALE GENOMIC DNA]</scope>
</reference>
<dbReference type="GO" id="GO:0006631">
    <property type="term" value="P:fatty acid metabolic process"/>
    <property type="evidence" value="ECO:0007669"/>
    <property type="project" value="UniProtKB-KW"/>
</dbReference>
<evidence type="ECO:0000256" key="16">
    <source>
        <dbReference type="ARBA" id="ARBA00038527"/>
    </source>
</evidence>
<evidence type="ECO:0000256" key="10">
    <source>
        <dbReference type="ARBA" id="ARBA00022963"/>
    </source>
</evidence>
<keyword evidence="9" id="KW-0276">Fatty acid metabolism</keyword>
<evidence type="ECO:0000256" key="19">
    <source>
        <dbReference type="ARBA" id="ARBA00042519"/>
    </source>
</evidence>